<dbReference type="EMBL" id="KL142395">
    <property type="protein sequence ID" value="KDR70765.1"/>
    <property type="molecule type" value="Genomic_DNA"/>
</dbReference>
<name>A0A067SIJ1_GALM3</name>
<keyword evidence="3" id="KW-1185">Reference proteome</keyword>
<keyword evidence="1" id="KW-0732">Signal</keyword>
<evidence type="ECO:0000256" key="1">
    <source>
        <dbReference type="SAM" id="SignalP"/>
    </source>
</evidence>
<feature type="signal peptide" evidence="1">
    <location>
        <begin position="1"/>
        <end position="16"/>
    </location>
</feature>
<dbReference type="OrthoDB" id="2841294at2759"/>
<evidence type="ECO:0008006" key="4">
    <source>
        <dbReference type="Google" id="ProtNLM"/>
    </source>
</evidence>
<reference evidence="3" key="1">
    <citation type="journal article" date="2014" name="Proc. Natl. Acad. Sci. U.S.A.">
        <title>Extensive sampling of basidiomycete genomes demonstrates inadequacy of the white-rot/brown-rot paradigm for wood decay fungi.</title>
        <authorList>
            <person name="Riley R."/>
            <person name="Salamov A.A."/>
            <person name="Brown D.W."/>
            <person name="Nagy L.G."/>
            <person name="Floudas D."/>
            <person name="Held B.W."/>
            <person name="Levasseur A."/>
            <person name="Lombard V."/>
            <person name="Morin E."/>
            <person name="Otillar R."/>
            <person name="Lindquist E.A."/>
            <person name="Sun H."/>
            <person name="LaButti K.M."/>
            <person name="Schmutz J."/>
            <person name="Jabbour D."/>
            <person name="Luo H."/>
            <person name="Baker S.E."/>
            <person name="Pisabarro A.G."/>
            <person name="Walton J.D."/>
            <person name="Blanchette R.A."/>
            <person name="Henrissat B."/>
            <person name="Martin F."/>
            <person name="Cullen D."/>
            <person name="Hibbett D.S."/>
            <person name="Grigoriev I.V."/>
        </authorList>
    </citation>
    <scope>NUCLEOTIDE SEQUENCE [LARGE SCALE GENOMIC DNA]</scope>
    <source>
        <strain evidence="3">CBS 339.88</strain>
    </source>
</reference>
<accession>A0A067SIJ1</accession>
<proteinExistence type="predicted"/>
<gene>
    <name evidence="2" type="ORF">GALMADRAFT_809563</name>
</gene>
<dbReference type="AlphaFoldDB" id="A0A067SIJ1"/>
<evidence type="ECO:0000313" key="2">
    <source>
        <dbReference type="EMBL" id="KDR70765.1"/>
    </source>
</evidence>
<feature type="chain" id="PRO_5001648974" description="Phosphatidylglycerol/phosphatidylinositol transfer protein" evidence="1">
    <location>
        <begin position="17"/>
        <end position="138"/>
    </location>
</feature>
<protein>
    <recommendedName>
        <fullName evidence="4">Phosphatidylglycerol/phosphatidylinositol transfer protein</fullName>
    </recommendedName>
</protein>
<dbReference type="Proteomes" id="UP000027222">
    <property type="component" value="Unassembled WGS sequence"/>
</dbReference>
<dbReference type="HOGENOM" id="CLU_137500_1_0_1"/>
<organism evidence="2 3">
    <name type="scientific">Galerina marginata (strain CBS 339.88)</name>
    <dbReference type="NCBI Taxonomy" id="685588"/>
    <lineage>
        <taxon>Eukaryota</taxon>
        <taxon>Fungi</taxon>
        <taxon>Dikarya</taxon>
        <taxon>Basidiomycota</taxon>
        <taxon>Agaricomycotina</taxon>
        <taxon>Agaricomycetes</taxon>
        <taxon>Agaricomycetidae</taxon>
        <taxon>Agaricales</taxon>
        <taxon>Agaricineae</taxon>
        <taxon>Strophariaceae</taxon>
        <taxon>Galerina</taxon>
    </lineage>
</organism>
<sequence length="138" mass="14119">MKLFFVVASLLAASQAISIGAPKAGVTIHAGQSVSVQVIVPIDTSPAAGEEEISLVVGIVGCGSSACPAPSADLGEALFIGQFQGQGVIDNTLNAFENFTFTVPSDISGPASIQVQHAFVTTPAVSLLYKFLNSSFTF</sequence>
<evidence type="ECO:0000313" key="3">
    <source>
        <dbReference type="Proteomes" id="UP000027222"/>
    </source>
</evidence>